<keyword evidence="7" id="KW-0472">Membrane</keyword>
<dbReference type="Gene3D" id="2.60.40.3470">
    <property type="match status" value="1"/>
</dbReference>
<dbReference type="Gene3D" id="3.30.1370.120">
    <property type="match status" value="1"/>
</dbReference>
<dbReference type="PANTHER" id="PTHR30604">
    <property type="entry name" value="PROTEIN TRANSPORT PROTEIN HOFQ"/>
    <property type="match status" value="1"/>
</dbReference>
<dbReference type="InterPro" id="IPR011662">
    <property type="entry name" value="Secretin/TonB_short_N"/>
</dbReference>
<dbReference type="EMBL" id="WTVQ01000007">
    <property type="protein sequence ID" value="NMG74294.1"/>
    <property type="molecule type" value="Genomic_DNA"/>
</dbReference>
<comment type="subunit">
    <text evidence="11">Homododecamer. Tetramer of trimer.</text>
</comment>
<proteinExistence type="inferred from homology"/>
<dbReference type="PRINTS" id="PR00811">
    <property type="entry name" value="BCTERIALGSPD"/>
</dbReference>
<dbReference type="InterPro" id="IPR004846">
    <property type="entry name" value="T2SS/T3SS_dom"/>
</dbReference>
<sequence length="724" mass="78556">MKHKGMIALLFAAITLVAPATAVFAQSAAAATKEAANRIENLEVSQQGGSVYLKITLKDPLSSPPASFSVANPARIAFDFPGTSNGLGRTQQVVEQGDLRSANIVQVGDRTRLVLNMSKLAPFDTRVDGRDVIISLAPAGSDVAANTQVSQALANFAAPKRPDGAAETSSVRDINFRRGKDGEGRVVVQLSSPDTGIDIRQQGGNVVVEFLKTSLPEHLRRRSDVTDFATPVTSMTAQAQGDNVRLVVTPNGKWEHNAYQSDNQFVLEVRRVVEDPNKLVQGGRGQYSGEKLSLNFQNIDVRSVLQVIADFTNFNIITSDSVQGNLTLRLKDVPWDQALDIILQSKGLDMRKSGNVIWIAPSEELATREKLQLESKAQIGDLEPLQTESFQVNYHNAKEIFEFLKSKDQTVLSKRGSVVVDERSNRLFVTDVSTRLAAVAHLIKEIDTVPRQVMIEARVVEANKDFARELGVRLGYGDRKDKNLGDGAKIGFGSSEFGSLDPQSGAISTDPDAPISTIIRRVGESATSGSGFLPATPFGALNLTLFNRTLTRFLNLELAALESDGRGRVVSSPRILTANQVEATIKQGQEIPYVTPSSGTEPPTVSFKDAVLMLKVRPQITPDGRVQLKVEVSKDRADFSRSILGNPPIDKKSVTTEVMVENGGTVVIGGVFEEEESSNVDRVPLLGEIPYLGALFRTTTTTSARRELLVFITPRIVSDALTLK</sequence>
<comment type="subcellular location">
    <subcellularLocation>
        <location evidence="1 12">Cell outer membrane</location>
    </subcellularLocation>
</comment>
<dbReference type="Pfam" id="PF07660">
    <property type="entry name" value="STN"/>
    <property type="match status" value="1"/>
</dbReference>
<keyword evidence="5 13" id="KW-0732">Signal</keyword>
<dbReference type="Pfam" id="PF00263">
    <property type="entry name" value="Secretin"/>
    <property type="match status" value="1"/>
</dbReference>
<evidence type="ECO:0000256" key="1">
    <source>
        <dbReference type="ARBA" id="ARBA00004442"/>
    </source>
</evidence>
<comment type="caution">
    <text evidence="15">The sequence shown here is derived from an EMBL/GenBank/DDBJ whole genome shotgun (WGS) entry which is preliminary data.</text>
</comment>
<keyword evidence="8" id="KW-0998">Cell outer membrane</keyword>
<dbReference type="InterPro" id="IPR038591">
    <property type="entry name" value="NolW-like_sf"/>
</dbReference>
<dbReference type="RefSeq" id="WP_169259448.1">
    <property type="nucleotide sequence ID" value="NZ_WTVQ01000007.1"/>
</dbReference>
<name>A0ABX1QAS2_9RHOO</name>
<feature type="chain" id="PRO_5045342719" description="Type IV pilus biogenesis and competence protein PilQ" evidence="13">
    <location>
        <begin position="23"/>
        <end position="724"/>
    </location>
</feature>
<evidence type="ECO:0000256" key="12">
    <source>
        <dbReference type="RuleBase" id="RU004004"/>
    </source>
</evidence>
<dbReference type="InterPro" id="IPR013355">
    <property type="entry name" value="Pilus_4_PilQ"/>
</dbReference>
<dbReference type="InterPro" id="IPR051808">
    <property type="entry name" value="Type_IV_pilus_biogenesis"/>
</dbReference>
<organism evidence="15 16">
    <name type="scientific">Aromatoleum diolicum</name>
    <dbReference type="NCBI Taxonomy" id="75796"/>
    <lineage>
        <taxon>Bacteria</taxon>
        <taxon>Pseudomonadati</taxon>
        <taxon>Pseudomonadota</taxon>
        <taxon>Betaproteobacteria</taxon>
        <taxon>Rhodocyclales</taxon>
        <taxon>Rhodocyclaceae</taxon>
        <taxon>Aromatoleum</taxon>
    </lineage>
</organism>
<keyword evidence="16" id="KW-1185">Reference proteome</keyword>
<comment type="function">
    <text evidence="10">Required for type IV pilus biogenesis and competence. Could function as a pore for exit of the pilus but also as a channel for entry of heme and antimicrobial agents and uptake of transforming DNA.</text>
</comment>
<dbReference type="InterPro" id="IPR001775">
    <property type="entry name" value="GspD/PilQ"/>
</dbReference>
<dbReference type="InterPro" id="IPR021731">
    <property type="entry name" value="AMIN_dom"/>
</dbReference>
<dbReference type="Gene3D" id="3.30.1370.130">
    <property type="match status" value="1"/>
</dbReference>
<dbReference type="InterPro" id="IPR004845">
    <property type="entry name" value="T2SS_GspD_CS"/>
</dbReference>
<evidence type="ECO:0000256" key="10">
    <source>
        <dbReference type="ARBA" id="ARBA00024678"/>
    </source>
</evidence>
<dbReference type="Pfam" id="PF11741">
    <property type="entry name" value="AMIN"/>
    <property type="match status" value="2"/>
</dbReference>
<dbReference type="InterPro" id="IPR005644">
    <property type="entry name" value="NolW-like"/>
</dbReference>
<evidence type="ECO:0000256" key="13">
    <source>
        <dbReference type="SAM" id="SignalP"/>
    </source>
</evidence>
<dbReference type="PROSITE" id="PS00875">
    <property type="entry name" value="T2SP_D"/>
    <property type="match status" value="1"/>
</dbReference>
<comment type="similarity">
    <text evidence="2">Belongs to the bacterial secretin family. PilQ subfamily.</text>
</comment>
<reference evidence="15 16" key="1">
    <citation type="submission" date="2019-12" db="EMBL/GenBank/DDBJ databases">
        <title>Comparative genomics gives insights into the taxonomy of the Azoarcus-Aromatoleum group and reveals separate origins of nif in the plant-associated Azoarcus and non-plant-associated Aromatoleum sub-groups.</title>
        <authorList>
            <person name="Lafos M."/>
            <person name="Maluk M."/>
            <person name="Batista M."/>
            <person name="Junghare M."/>
            <person name="Carmona M."/>
            <person name="Faoro H."/>
            <person name="Cruz L.M."/>
            <person name="Battistoni F."/>
            <person name="De Souza E."/>
            <person name="Pedrosa F."/>
            <person name="Chen W.-M."/>
            <person name="Poole P.S."/>
            <person name="Dixon R.A."/>
            <person name="James E.K."/>
        </authorList>
    </citation>
    <scope>NUCLEOTIDE SEQUENCE [LARGE SCALE GENOMIC DNA]</scope>
    <source>
        <strain evidence="15 16">22Lin</strain>
    </source>
</reference>
<evidence type="ECO:0000256" key="2">
    <source>
        <dbReference type="ARBA" id="ARBA00006304"/>
    </source>
</evidence>
<feature type="signal peptide" evidence="13">
    <location>
        <begin position="1"/>
        <end position="22"/>
    </location>
</feature>
<evidence type="ECO:0000256" key="5">
    <source>
        <dbReference type="ARBA" id="ARBA00022729"/>
    </source>
</evidence>
<dbReference type="Pfam" id="PF03958">
    <property type="entry name" value="Secretin_N"/>
    <property type="match status" value="1"/>
</dbReference>
<evidence type="ECO:0000256" key="7">
    <source>
        <dbReference type="ARBA" id="ARBA00023136"/>
    </source>
</evidence>
<evidence type="ECO:0000313" key="16">
    <source>
        <dbReference type="Proteomes" id="UP000648984"/>
    </source>
</evidence>
<feature type="domain" description="Secretin/TonB short N-terminal" evidence="14">
    <location>
        <begin position="314"/>
        <end position="362"/>
    </location>
</feature>
<evidence type="ECO:0000256" key="4">
    <source>
        <dbReference type="ARBA" id="ARBA00022448"/>
    </source>
</evidence>
<evidence type="ECO:0000256" key="11">
    <source>
        <dbReference type="ARBA" id="ARBA00025897"/>
    </source>
</evidence>
<keyword evidence="4 12" id="KW-0813">Transport</keyword>
<gene>
    <name evidence="15" type="primary">pilQ</name>
    <name evidence="15" type="ORF">GPA25_05930</name>
</gene>
<keyword evidence="6" id="KW-0653">Protein transport</keyword>
<accession>A0ABX1QAS2</accession>
<dbReference type="PANTHER" id="PTHR30604:SF1">
    <property type="entry name" value="DNA UTILIZATION PROTEIN HOFQ"/>
    <property type="match status" value="1"/>
</dbReference>
<dbReference type="NCBIfam" id="TIGR02515">
    <property type="entry name" value="IV_pilus_PilQ"/>
    <property type="match status" value="1"/>
</dbReference>
<evidence type="ECO:0000256" key="9">
    <source>
        <dbReference type="ARBA" id="ARBA00023287"/>
    </source>
</evidence>
<protein>
    <recommendedName>
        <fullName evidence="3">Type IV pilus biogenesis and competence protein PilQ</fullName>
    </recommendedName>
</protein>
<evidence type="ECO:0000313" key="15">
    <source>
        <dbReference type="EMBL" id="NMG74294.1"/>
    </source>
</evidence>
<dbReference type="SMART" id="SM00965">
    <property type="entry name" value="STN"/>
    <property type="match status" value="1"/>
</dbReference>
<keyword evidence="9" id="KW-0178">Competence</keyword>
<evidence type="ECO:0000256" key="8">
    <source>
        <dbReference type="ARBA" id="ARBA00023237"/>
    </source>
</evidence>
<evidence type="ECO:0000256" key="3">
    <source>
        <dbReference type="ARBA" id="ARBA00014124"/>
    </source>
</evidence>
<evidence type="ECO:0000256" key="6">
    <source>
        <dbReference type="ARBA" id="ARBA00022927"/>
    </source>
</evidence>
<evidence type="ECO:0000259" key="14">
    <source>
        <dbReference type="SMART" id="SM00965"/>
    </source>
</evidence>
<dbReference type="Proteomes" id="UP000648984">
    <property type="component" value="Unassembled WGS sequence"/>
</dbReference>